<evidence type="ECO:0000256" key="8">
    <source>
        <dbReference type="ARBA" id="ARBA00013278"/>
    </source>
</evidence>
<evidence type="ECO:0000256" key="10">
    <source>
        <dbReference type="ARBA" id="ARBA00022692"/>
    </source>
</evidence>
<comment type="catalytic activity">
    <reaction evidence="1">
        <text>a 1,2-diacyl-sn-glycero-3-phosphocholine + H2O = a 2-acyl-sn-glycero-3-phosphocholine + a fatty acid + H(+)</text>
        <dbReference type="Rhea" id="RHEA:18689"/>
        <dbReference type="ChEBI" id="CHEBI:15377"/>
        <dbReference type="ChEBI" id="CHEBI:15378"/>
        <dbReference type="ChEBI" id="CHEBI:28868"/>
        <dbReference type="ChEBI" id="CHEBI:57643"/>
        <dbReference type="ChEBI" id="CHEBI:57875"/>
        <dbReference type="EC" id="3.1.1.32"/>
    </reaction>
</comment>
<evidence type="ECO:0000256" key="18">
    <source>
        <dbReference type="ARBA" id="ARBA00023237"/>
    </source>
</evidence>
<organism evidence="20 21">
    <name type="scientific">Chryseosolibacter indicus</name>
    <dbReference type="NCBI Taxonomy" id="2782351"/>
    <lineage>
        <taxon>Bacteria</taxon>
        <taxon>Pseudomonadati</taxon>
        <taxon>Bacteroidota</taxon>
        <taxon>Cytophagia</taxon>
        <taxon>Cytophagales</taxon>
        <taxon>Chryseotaleaceae</taxon>
        <taxon>Chryseosolibacter</taxon>
    </lineage>
</organism>
<sequence length="274" mass="31924">MPDYHAHTFKCFCIWICISTSSFTQAQNISEDSVNAILKNAPAFTIFQDNYFITGIPLNEEITRQSADVKFQISFKHRLTNAVLPFNTYLFLTYTQRSFWNVYESSSPFSESNYNPGLGLGRLIFNNHEFKGAGSVLIEHESNGRDSIYSRSINRVSFTYAQVLRQNLIITGQAWIPFSYSSNYLKYIGYGEVTINWRVLQEKLIFDMAARKGTEWDWKGSMRTQVSYRLGKKGNIYISMQWFKGYAENLLNFKQHTNMLRLGINLKPSKYFFY</sequence>
<keyword evidence="17" id="KW-0472">Membrane</keyword>
<dbReference type="PANTHER" id="PTHR40457">
    <property type="entry name" value="PHOSPHOLIPASE A1"/>
    <property type="match status" value="1"/>
</dbReference>
<comment type="catalytic activity">
    <reaction evidence="2">
        <text>a 1,2-diacyl-sn-glycero-3-phosphocholine + H2O = a 1-acyl-sn-glycero-3-phosphocholine + a fatty acid + H(+)</text>
        <dbReference type="Rhea" id="RHEA:15801"/>
        <dbReference type="ChEBI" id="CHEBI:15377"/>
        <dbReference type="ChEBI" id="CHEBI:15378"/>
        <dbReference type="ChEBI" id="CHEBI:28868"/>
        <dbReference type="ChEBI" id="CHEBI:57643"/>
        <dbReference type="ChEBI" id="CHEBI:58168"/>
        <dbReference type="EC" id="3.1.1.4"/>
    </reaction>
</comment>
<name>A0ABS5VQN4_9BACT</name>
<comment type="caution">
    <text evidence="20">The sequence shown here is derived from an EMBL/GenBank/DDBJ whole genome shotgun (WGS) entry which is preliminary data.</text>
</comment>
<keyword evidence="21" id="KW-1185">Reference proteome</keyword>
<evidence type="ECO:0000256" key="6">
    <source>
        <dbReference type="ARBA" id="ARBA00011702"/>
    </source>
</evidence>
<comment type="subcellular location">
    <subcellularLocation>
        <location evidence="4">Cell outer membrane</location>
        <topology evidence="4">Multi-pass membrane protein</topology>
    </subcellularLocation>
</comment>
<reference evidence="20 21" key="1">
    <citation type="submission" date="2021-05" db="EMBL/GenBank/DDBJ databases">
        <title>A Polyphasic approach of four new species of the genus Ohtaekwangia: Ohtaekwangia histidinii sp. nov., Ohtaekwangia cretensis sp. nov., Ohtaekwangia indiensis sp. nov., Ohtaekwangia reichenbachii sp. nov. from diverse environment.</title>
        <authorList>
            <person name="Octaviana S."/>
        </authorList>
    </citation>
    <scope>NUCLEOTIDE SEQUENCE [LARGE SCALE GENOMIC DNA]</scope>
    <source>
        <strain evidence="20 21">PWU20</strain>
    </source>
</reference>
<keyword evidence="16" id="KW-0443">Lipid metabolism</keyword>
<evidence type="ECO:0000256" key="7">
    <source>
        <dbReference type="ARBA" id="ARBA00013179"/>
    </source>
</evidence>
<dbReference type="InterPro" id="IPR003187">
    <property type="entry name" value="PLipase_A1"/>
</dbReference>
<keyword evidence="18" id="KW-0998">Cell outer membrane</keyword>
<evidence type="ECO:0000256" key="4">
    <source>
        <dbReference type="ARBA" id="ARBA00004571"/>
    </source>
</evidence>
<evidence type="ECO:0000256" key="11">
    <source>
        <dbReference type="ARBA" id="ARBA00022723"/>
    </source>
</evidence>
<keyword evidence="11" id="KW-0479">Metal-binding</keyword>
<keyword evidence="15" id="KW-0442">Lipid degradation</keyword>
<evidence type="ECO:0000256" key="17">
    <source>
        <dbReference type="ARBA" id="ARBA00023136"/>
    </source>
</evidence>
<gene>
    <name evidence="20" type="ORF">KK060_10220</name>
</gene>
<evidence type="ECO:0000256" key="16">
    <source>
        <dbReference type="ARBA" id="ARBA00023098"/>
    </source>
</evidence>
<evidence type="ECO:0000256" key="19">
    <source>
        <dbReference type="ARBA" id="ARBA00032375"/>
    </source>
</evidence>
<dbReference type="EMBL" id="JAHESD010000018">
    <property type="protein sequence ID" value="MBT1703656.1"/>
    <property type="molecule type" value="Genomic_DNA"/>
</dbReference>
<evidence type="ECO:0000256" key="5">
    <source>
        <dbReference type="ARBA" id="ARBA00010525"/>
    </source>
</evidence>
<dbReference type="Pfam" id="PF02253">
    <property type="entry name" value="PLA1"/>
    <property type="match status" value="1"/>
</dbReference>
<proteinExistence type="inferred from homology"/>
<dbReference type="Proteomes" id="UP000772618">
    <property type="component" value="Unassembled WGS sequence"/>
</dbReference>
<comment type="subunit">
    <text evidence="6">Homodimer; dimerization is reversible, and the dimeric form is the active one.</text>
</comment>
<evidence type="ECO:0000256" key="9">
    <source>
        <dbReference type="ARBA" id="ARBA00022452"/>
    </source>
</evidence>
<keyword evidence="10" id="KW-0812">Transmembrane</keyword>
<dbReference type="EC" id="3.1.1.32" evidence="7"/>
<evidence type="ECO:0000256" key="12">
    <source>
        <dbReference type="ARBA" id="ARBA00022729"/>
    </source>
</evidence>
<dbReference type="InterPro" id="IPR036541">
    <property type="entry name" value="PLipase_A1_sf"/>
</dbReference>
<dbReference type="SUPFAM" id="SSF56931">
    <property type="entry name" value="Outer membrane phospholipase A (OMPLA)"/>
    <property type="match status" value="1"/>
</dbReference>
<evidence type="ECO:0000313" key="20">
    <source>
        <dbReference type="EMBL" id="MBT1703656.1"/>
    </source>
</evidence>
<protein>
    <recommendedName>
        <fullName evidence="19">Phosphatidylcholine 1-acylhydrolase</fullName>
        <ecNumber evidence="7">3.1.1.32</ecNumber>
        <ecNumber evidence="8">3.1.1.4</ecNumber>
    </recommendedName>
</protein>
<comment type="cofactor">
    <cofactor evidence="3">
        <name>Ca(2+)</name>
        <dbReference type="ChEBI" id="CHEBI:29108"/>
    </cofactor>
</comment>
<keyword evidence="14" id="KW-0106">Calcium</keyword>
<dbReference type="EC" id="3.1.1.4" evidence="8"/>
<comment type="similarity">
    <text evidence="5">Belongs to the phospholipase A1 family.</text>
</comment>
<evidence type="ECO:0000256" key="14">
    <source>
        <dbReference type="ARBA" id="ARBA00022837"/>
    </source>
</evidence>
<evidence type="ECO:0000256" key="2">
    <source>
        <dbReference type="ARBA" id="ARBA00001604"/>
    </source>
</evidence>
<keyword evidence="13" id="KW-0378">Hydrolase</keyword>
<evidence type="ECO:0000313" key="21">
    <source>
        <dbReference type="Proteomes" id="UP000772618"/>
    </source>
</evidence>
<keyword evidence="12" id="KW-0732">Signal</keyword>
<evidence type="ECO:0000256" key="15">
    <source>
        <dbReference type="ARBA" id="ARBA00022963"/>
    </source>
</evidence>
<keyword evidence="9" id="KW-1134">Transmembrane beta strand</keyword>
<evidence type="ECO:0000256" key="1">
    <source>
        <dbReference type="ARBA" id="ARBA00000111"/>
    </source>
</evidence>
<accession>A0ABS5VQN4</accession>
<evidence type="ECO:0000256" key="13">
    <source>
        <dbReference type="ARBA" id="ARBA00022801"/>
    </source>
</evidence>
<evidence type="ECO:0000256" key="3">
    <source>
        <dbReference type="ARBA" id="ARBA00001913"/>
    </source>
</evidence>
<dbReference type="Gene3D" id="2.40.230.10">
    <property type="entry name" value="Phospholipase A1"/>
    <property type="match status" value="1"/>
</dbReference>
<dbReference type="RefSeq" id="WP_254153618.1">
    <property type="nucleotide sequence ID" value="NZ_JAHESD010000018.1"/>
</dbReference>
<dbReference type="PANTHER" id="PTHR40457:SF1">
    <property type="entry name" value="PHOSPHOLIPASE A1"/>
    <property type="match status" value="1"/>
</dbReference>
<dbReference type="PRINTS" id="PR01486">
    <property type="entry name" value="PHPHLIPASEA1"/>
</dbReference>